<reference evidence="1" key="1">
    <citation type="submission" date="2014-11" db="EMBL/GenBank/DDBJ databases">
        <authorList>
            <person name="Amaro Gonzalez C."/>
        </authorList>
    </citation>
    <scope>NUCLEOTIDE SEQUENCE</scope>
</reference>
<organism evidence="1">
    <name type="scientific">Anguilla anguilla</name>
    <name type="common">European freshwater eel</name>
    <name type="synonym">Muraena anguilla</name>
    <dbReference type="NCBI Taxonomy" id="7936"/>
    <lineage>
        <taxon>Eukaryota</taxon>
        <taxon>Metazoa</taxon>
        <taxon>Chordata</taxon>
        <taxon>Craniata</taxon>
        <taxon>Vertebrata</taxon>
        <taxon>Euteleostomi</taxon>
        <taxon>Actinopterygii</taxon>
        <taxon>Neopterygii</taxon>
        <taxon>Teleostei</taxon>
        <taxon>Anguilliformes</taxon>
        <taxon>Anguillidae</taxon>
        <taxon>Anguilla</taxon>
    </lineage>
</organism>
<dbReference type="EMBL" id="GBXM01055123">
    <property type="protein sequence ID" value="JAH53454.1"/>
    <property type="molecule type" value="Transcribed_RNA"/>
</dbReference>
<proteinExistence type="predicted"/>
<dbReference type="AlphaFoldDB" id="A0A0E9TIE9"/>
<reference evidence="1" key="2">
    <citation type="journal article" date="2015" name="Fish Shellfish Immunol.">
        <title>Early steps in the European eel (Anguilla anguilla)-Vibrio vulnificus interaction in the gills: Role of the RtxA13 toxin.</title>
        <authorList>
            <person name="Callol A."/>
            <person name="Pajuelo D."/>
            <person name="Ebbesson L."/>
            <person name="Teles M."/>
            <person name="MacKenzie S."/>
            <person name="Amaro C."/>
        </authorList>
    </citation>
    <scope>NUCLEOTIDE SEQUENCE</scope>
</reference>
<sequence length="23" mass="2532">MNKLQCVCFSSCLAVKSWRAVAS</sequence>
<name>A0A0E9TIE9_ANGAN</name>
<protein>
    <submittedName>
        <fullName evidence="1">Uncharacterized protein</fullName>
    </submittedName>
</protein>
<accession>A0A0E9TIE9</accession>
<evidence type="ECO:0000313" key="1">
    <source>
        <dbReference type="EMBL" id="JAH53454.1"/>
    </source>
</evidence>